<keyword evidence="1" id="KW-1185">Reference proteome</keyword>
<dbReference type="OrthoDB" id="5856459at2759"/>
<reference evidence="2" key="1">
    <citation type="submission" date="2020-12" db="UniProtKB">
        <authorList>
            <consortium name="WormBaseParasite"/>
        </authorList>
    </citation>
    <scope>IDENTIFICATION</scope>
    <source>
        <strain evidence="2">MHco3</strain>
    </source>
</reference>
<sequence length="102" mass="11621">MLLFKKGDKEDQANFRPITLLPVLHEVFARCILTRIRKTLEEAQPVEQACFRRNFSTLDHIATCRRLIEASREHRLLLVMTFIGYKKGFDSKGLGGAGGARC</sequence>
<dbReference type="WBParaSite" id="HCON_00119750-00001">
    <property type="protein sequence ID" value="HCON_00119750-00001"/>
    <property type="gene ID" value="HCON_00119750"/>
</dbReference>
<protein>
    <submittedName>
        <fullName evidence="2">Reverse transcriptase domain-containing protein</fullName>
    </submittedName>
</protein>
<dbReference type="PANTHER" id="PTHR19446">
    <property type="entry name" value="REVERSE TRANSCRIPTASES"/>
    <property type="match status" value="1"/>
</dbReference>
<evidence type="ECO:0000313" key="2">
    <source>
        <dbReference type="WBParaSite" id="HCON_00119750-00001"/>
    </source>
</evidence>
<dbReference type="AlphaFoldDB" id="A0A7I4YNC4"/>
<dbReference type="Proteomes" id="UP000025227">
    <property type="component" value="Unplaced"/>
</dbReference>
<accession>A0A7I4YNC4</accession>
<name>A0A7I4YNC4_HAECO</name>
<dbReference type="OMA" id="EQACFRR"/>
<organism evidence="1 2">
    <name type="scientific">Haemonchus contortus</name>
    <name type="common">Barber pole worm</name>
    <dbReference type="NCBI Taxonomy" id="6289"/>
    <lineage>
        <taxon>Eukaryota</taxon>
        <taxon>Metazoa</taxon>
        <taxon>Ecdysozoa</taxon>
        <taxon>Nematoda</taxon>
        <taxon>Chromadorea</taxon>
        <taxon>Rhabditida</taxon>
        <taxon>Rhabditina</taxon>
        <taxon>Rhabditomorpha</taxon>
        <taxon>Strongyloidea</taxon>
        <taxon>Trichostrongylidae</taxon>
        <taxon>Haemonchus</taxon>
    </lineage>
</organism>
<proteinExistence type="predicted"/>
<evidence type="ECO:0000313" key="1">
    <source>
        <dbReference type="Proteomes" id="UP000025227"/>
    </source>
</evidence>